<evidence type="ECO:0000313" key="2">
    <source>
        <dbReference type="Proteomes" id="UP001208771"/>
    </source>
</evidence>
<proteinExistence type="predicted"/>
<gene>
    <name evidence="1" type="ORF">NOF55_18585</name>
</gene>
<dbReference type="EMBL" id="JANFPI010000006">
    <property type="protein sequence ID" value="MCX8999116.1"/>
    <property type="molecule type" value="Genomic_DNA"/>
</dbReference>
<dbReference type="AlphaFoldDB" id="A0AAE3N2R2"/>
<evidence type="ECO:0000313" key="1">
    <source>
        <dbReference type="EMBL" id="MCX8999116.1"/>
    </source>
</evidence>
<dbReference type="Proteomes" id="UP001208771">
    <property type="component" value="Unassembled WGS sequence"/>
</dbReference>
<reference evidence="1" key="1">
    <citation type="submission" date="2022-07" db="EMBL/GenBank/DDBJ databases">
        <title>Ectorhizobium quercum gen.nov., sp. nov.</title>
        <authorList>
            <person name="Ma T."/>
            <person name="Li Y."/>
        </authorList>
    </citation>
    <scope>NUCLEOTIDE SEQUENCE</scope>
    <source>
        <strain evidence="1">BDR2-2</strain>
    </source>
</reference>
<name>A0AAE3N2R2_9HYPH</name>
<keyword evidence="2" id="KW-1185">Reference proteome</keyword>
<sequence length="51" mass="5426">MFGEALHAELRPRNVTVRVTFCHGITSGSSNRRLSVATAGCGEPWRGIGGL</sequence>
<protein>
    <submittedName>
        <fullName evidence="1">Uncharacterized protein</fullName>
    </submittedName>
</protein>
<organism evidence="1 2">
    <name type="scientific">Ectorhizobium quercum</name>
    <dbReference type="NCBI Taxonomy" id="2965071"/>
    <lineage>
        <taxon>Bacteria</taxon>
        <taxon>Pseudomonadati</taxon>
        <taxon>Pseudomonadota</taxon>
        <taxon>Alphaproteobacteria</taxon>
        <taxon>Hyphomicrobiales</taxon>
        <taxon>Rhizobiaceae</taxon>
        <taxon>Ectorhizobium</taxon>
    </lineage>
</organism>
<comment type="caution">
    <text evidence="1">The sequence shown here is derived from an EMBL/GenBank/DDBJ whole genome shotgun (WGS) entry which is preliminary data.</text>
</comment>
<accession>A0AAE3N2R2</accession>